<evidence type="ECO:0000256" key="6">
    <source>
        <dbReference type="SAM" id="Coils"/>
    </source>
</evidence>
<keyword evidence="4" id="KW-0808">Transferase</keyword>
<feature type="domain" description="PAS" evidence="8">
    <location>
        <begin position="162"/>
        <end position="232"/>
    </location>
</feature>
<dbReference type="EC" id="2.7.13.3" evidence="2"/>
<dbReference type="InterPro" id="IPR052162">
    <property type="entry name" value="Sensor_kinase/Photoreceptor"/>
</dbReference>
<feature type="coiled-coil region" evidence="6">
    <location>
        <begin position="15"/>
        <end position="45"/>
    </location>
</feature>
<dbReference type="InterPro" id="IPR000700">
    <property type="entry name" value="PAS-assoc_C"/>
</dbReference>
<evidence type="ECO:0000313" key="10">
    <source>
        <dbReference type="EMBL" id="KPJ52651.1"/>
    </source>
</evidence>
<dbReference type="InterPro" id="IPR001610">
    <property type="entry name" value="PAC"/>
</dbReference>
<dbReference type="Proteomes" id="UP000052008">
    <property type="component" value="Unassembled WGS sequence"/>
</dbReference>
<dbReference type="SMART" id="SM00086">
    <property type="entry name" value="PAC"/>
    <property type="match status" value="4"/>
</dbReference>
<dbReference type="PROSITE" id="PS50113">
    <property type="entry name" value="PAC"/>
    <property type="match status" value="4"/>
</dbReference>
<dbReference type="GO" id="GO:0000155">
    <property type="term" value="F:phosphorelay sensor kinase activity"/>
    <property type="evidence" value="ECO:0007669"/>
    <property type="project" value="InterPro"/>
</dbReference>
<evidence type="ECO:0000259" key="8">
    <source>
        <dbReference type="PROSITE" id="PS50112"/>
    </source>
</evidence>
<evidence type="ECO:0000256" key="1">
    <source>
        <dbReference type="ARBA" id="ARBA00000085"/>
    </source>
</evidence>
<evidence type="ECO:0000256" key="3">
    <source>
        <dbReference type="ARBA" id="ARBA00022553"/>
    </source>
</evidence>
<evidence type="ECO:0000313" key="11">
    <source>
        <dbReference type="Proteomes" id="UP000052008"/>
    </source>
</evidence>
<dbReference type="PROSITE" id="PS50109">
    <property type="entry name" value="HIS_KIN"/>
    <property type="match status" value="1"/>
</dbReference>
<dbReference type="InterPro" id="IPR005467">
    <property type="entry name" value="His_kinase_dom"/>
</dbReference>
<dbReference type="InterPro" id="IPR000014">
    <property type="entry name" value="PAS"/>
</dbReference>
<comment type="caution">
    <text evidence="10">The sequence shown here is derived from an EMBL/GenBank/DDBJ whole genome shotgun (WGS) entry which is preliminary data.</text>
</comment>
<accession>A0A0S7WR94</accession>
<dbReference type="SMART" id="SM00091">
    <property type="entry name" value="PAS"/>
    <property type="match status" value="4"/>
</dbReference>
<dbReference type="CDD" id="cd00130">
    <property type="entry name" value="PAS"/>
    <property type="match status" value="4"/>
</dbReference>
<dbReference type="SMART" id="SM00387">
    <property type="entry name" value="HATPase_c"/>
    <property type="match status" value="1"/>
</dbReference>
<keyword evidence="3" id="KW-0597">Phosphoprotein</keyword>
<dbReference type="SUPFAM" id="SSF55785">
    <property type="entry name" value="PYP-like sensor domain (PAS domain)"/>
    <property type="match status" value="4"/>
</dbReference>
<dbReference type="Pfam" id="PF08448">
    <property type="entry name" value="PAS_4"/>
    <property type="match status" value="3"/>
</dbReference>
<dbReference type="PATRIC" id="fig|1703770.3.peg.1851"/>
<dbReference type="PANTHER" id="PTHR43304:SF1">
    <property type="entry name" value="PAC DOMAIN-CONTAINING PROTEIN"/>
    <property type="match status" value="1"/>
</dbReference>
<dbReference type="InterPro" id="IPR004358">
    <property type="entry name" value="Sig_transdc_His_kin-like_C"/>
</dbReference>
<dbReference type="InterPro" id="IPR003594">
    <property type="entry name" value="HATPase_dom"/>
</dbReference>
<dbReference type="CDD" id="cd00082">
    <property type="entry name" value="HisKA"/>
    <property type="match status" value="1"/>
</dbReference>
<keyword evidence="5" id="KW-0418">Kinase</keyword>
<feature type="domain" description="PAC" evidence="9">
    <location>
        <begin position="236"/>
        <end position="288"/>
    </location>
</feature>
<dbReference type="InterPro" id="IPR013655">
    <property type="entry name" value="PAS_fold_3"/>
</dbReference>
<feature type="domain" description="PAC" evidence="9">
    <location>
        <begin position="496"/>
        <end position="548"/>
    </location>
</feature>
<gene>
    <name evidence="10" type="ORF">AMJ39_07345</name>
</gene>
<feature type="domain" description="PAS" evidence="8">
    <location>
        <begin position="422"/>
        <end position="476"/>
    </location>
</feature>
<feature type="domain" description="Histidine kinase" evidence="7">
    <location>
        <begin position="711"/>
        <end position="916"/>
    </location>
</feature>
<dbReference type="PRINTS" id="PR00344">
    <property type="entry name" value="BCTRLSENSOR"/>
</dbReference>
<dbReference type="NCBIfam" id="TIGR00229">
    <property type="entry name" value="sensory_box"/>
    <property type="match status" value="4"/>
</dbReference>
<dbReference type="Pfam" id="PF00512">
    <property type="entry name" value="HisKA"/>
    <property type="match status" value="1"/>
</dbReference>
<dbReference type="AlphaFoldDB" id="A0A0S7WR94"/>
<dbReference type="Gene3D" id="3.30.565.10">
    <property type="entry name" value="Histidine kinase-like ATPase, C-terminal domain"/>
    <property type="match status" value="1"/>
</dbReference>
<feature type="domain" description="PAC" evidence="9">
    <location>
        <begin position="618"/>
        <end position="673"/>
    </location>
</feature>
<dbReference type="SMART" id="SM00388">
    <property type="entry name" value="HisKA"/>
    <property type="match status" value="1"/>
</dbReference>
<dbReference type="EMBL" id="LIZS01000048">
    <property type="protein sequence ID" value="KPJ52651.1"/>
    <property type="molecule type" value="Genomic_DNA"/>
</dbReference>
<keyword evidence="6" id="KW-0175">Coiled coil</keyword>
<evidence type="ECO:0000259" key="9">
    <source>
        <dbReference type="PROSITE" id="PS50113"/>
    </source>
</evidence>
<feature type="domain" description="PAC" evidence="9">
    <location>
        <begin position="109"/>
        <end position="161"/>
    </location>
</feature>
<dbReference type="InterPro" id="IPR035965">
    <property type="entry name" value="PAS-like_dom_sf"/>
</dbReference>
<dbReference type="SUPFAM" id="SSF55874">
    <property type="entry name" value="ATPase domain of HSP90 chaperone/DNA topoisomerase II/histidine kinase"/>
    <property type="match status" value="1"/>
</dbReference>
<feature type="coiled-coil region" evidence="6">
    <location>
        <begin position="664"/>
        <end position="702"/>
    </location>
</feature>
<dbReference type="PROSITE" id="PS50112">
    <property type="entry name" value="PAS"/>
    <property type="match status" value="4"/>
</dbReference>
<dbReference type="InterPro" id="IPR036097">
    <property type="entry name" value="HisK_dim/P_sf"/>
</dbReference>
<organism evidence="10 11">
    <name type="scientific">candidate division TA06 bacterium DG_24</name>
    <dbReference type="NCBI Taxonomy" id="1703770"/>
    <lineage>
        <taxon>Bacteria</taxon>
        <taxon>Bacteria division TA06</taxon>
    </lineage>
</organism>
<feature type="domain" description="PAS" evidence="8">
    <location>
        <begin position="35"/>
        <end position="105"/>
    </location>
</feature>
<comment type="catalytic activity">
    <reaction evidence="1">
        <text>ATP + protein L-histidine = ADP + protein N-phospho-L-histidine.</text>
        <dbReference type="EC" id="2.7.13.3"/>
    </reaction>
</comment>
<name>A0A0S7WR94_UNCT6</name>
<evidence type="ECO:0000256" key="2">
    <source>
        <dbReference type="ARBA" id="ARBA00012438"/>
    </source>
</evidence>
<evidence type="ECO:0000256" key="5">
    <source>
        <dbReference type="ARBA" id="ARBA00022777"/>
    </source>
</evidence>
<dbReference type="SUPFAM" id="SSF47384">
    <property type="entry name" value="Homodimeric domain of signal transducing histidine kinase"/>
    <property type="match status" value="1"/>
</dbReference>
<dbReference type="Gene3D" id="1.10.287.130">
    <property type="match status" value="1"/>
</dbReference>
<reference evidence="10 11" key="1">
    <citation type="journal article" date="2015" name="Microbiome">
        <title>Genomic resolution of linkages in carbon, nitrogen, and sulfur cycling among widespread estuary sediment bacteria.</title>
        <authorList>
            <person name="Baker B.J."/>
            <person name="Lazar C.S."/>
            <person name="Teske A.P."/>
            <person name="Dick G.J."/>
        </authorList>
    </citation>
    <scope>NUCLEOTIDE SEQUENCE [LARGE SCALE GENOMIC DNA]</scope>
    <source>
        <strain evidence="10">DG_24</strain>
    </source>
</reference>
<dbReference type="InterPro" id="IPR003661">
    <property type="entry name" value="HisK_dim/P_dom"/>
</dbReference>
<sequence>MRGDQTTDEARRNVLKQLRRRVAELERSEAERRQLEERLRDIADNASGWFWEVDAAGKYTYSSAYVEQILGYRPDELLNRHFYDLLHPEDRDERAKAILEVFAFRQPFCDYVSRALHKNGTTVWISTSGVPIVDAKGTLLGYRGIDTDVTHKIRMERALRESEEGFRALTESTSDWIWEVDADGVYTYASPKVRELLGYEPEEIVGRTLFDFLPPEEAERVRAEFSVLVQRRRAFERMENSNIRKDGRLVLLETSGVPILDDTGELVGFRGIDRDVTERRWAEEALAKRTYELRERVKELNCLFAISRLMADPETSLDELLRGTIDLITPSWQYPDITCARIALGGKEYATAEWLETRWRLSADIYIEGNQVGVVEVGYLEEAPEADDGPFLREERHLIDAIAELLGSSVGCKRAEKALRESEERFRALTESTSDWVWEVDSDWIYTYASPKVRDLLGYKADEVIGRTPFDFMLPKVGERVGGEFARIAQARLPVEKLERWCLHKDGALVLLQTSGVPILGASGELLGYRGIDRDITELKEAEETLHERSRELQTIFDSVPAYIFTKDRLGRYLRVNKALAEATGIPVEEWEGKTDAEVEPVYAQRYQSDDREVMESGRAKRNIVEPLKTAQGTRWARADKIPMRDRSGNVVGLIGVAVDITAQKRAEERLKAYSERLEEMVEERTRELQDTQEQLVRKEKLSVLGQLAGTVGHELRNPLGVISNAAYYLQMKLTDADEKCKKYLDLISSEVRNSTDIVSDLLDFSRAKPPKREEVSVSALVAQALERQPPPENVTLTSSIPPDLPPLFVDSRQIGQVLNNLVTNAYQAMSEGGTLTIGARAEGAMVHLSVADTGCGISDENMKRLFEPLFTTKERGIGLGLMVTKNLAEANGGKITVQSEEGKGSTFTVTLPMCKESPLASETGVLCEH</sequence>
<protein>
    <recommendedName>
        <fullName evidence="2">histidine kinase</fullName>
        <ecNumber evidence="2">2.7.13.3</ecNumber>
    </recommendedName>
</protein>
<evidence type="ECO:0000259" key="7">
    <source>
        <dbReference type="PROSITE" id="PS50109"/>
    </source>
</evidence>
<dbReference type="InterPro" id="IPR036890">
    <property type="entry name" value="HATPase_C_sf"/>
</dbReference>
<dbReference type="PANTHER" id="PTHR43304">
    <property type="entry name" value="PHYTOCHROME-LIKE PROTEIN CPH1"/>
    <property type="match status" value="1"/>
</dbReference>
<dbReference type="Gene3D" id="3.30.450.20">
    <property type="entry name" value="PAS domain"/>
    <property type="match status" value="4"/>
</dbReference>
<dbReference type="InterPro" id="IPR013656">
    <property type="entry name" value="PAS_4"/>
</dbReference>
<dbReference type="Pfam" id="PF02518">
    <property type="entry name" value="HATPase_c"/>
    <property type="match status" value="1"/>
</dbReference>
<dbReference type="Pfam" id="PF08447">
    <property type="entry name" value="PAS_3"/>
    <property type="match status" value="1"/>
</dbReference>
<proteinExistence type="predicted"/>
<evidence type="ECO:0000256" key="4">
    <source>
        <dbReference type="ARBA" id="ARBA00022679"/>
    </source>
</evidence>
<dbReference type="STRING" id="1703770.AMJ39_07345"/>
<feature type="domain" description="PAS" evidence="8">
    <location>
        <begin position="549"/>
        <end position="617"/>
    </location>
</feature>